<reference evidence="2 3" key="1">
    <citation type="submission" date="2018-12" db="EMBL/GenBank/DDBJ databases">
        <title>Hymenobacter gummosus sp. nov., isolated from a spring.</title>
        <authorList>
            <person name="Nie L."/>
        </authorList>
    </citation>
    <scope>NUCLEOTIDE SEQUENCE [LARGE SCALE GENOMIC DNA]</scope>
    <source>
        <strain evidence="2 3">KCTC 52166</strain>
    </source>
</reference>
<feature type="signal peptide" evidence="1">
    <location>
        <begin position="1"/>
        <end position="19"/>
    </location>
</feature>
<name>A0A3S0K2E1_9BACT</name>
<evidence type="ECO:0008006" key="4">
    <source>
        <dbReference type="Google" id="ProtNLM"/>
    </source>
</evidence>
<evidence type="ECO:0000313" key="3">
    <source>
        <dbReference type="Proteomes" id="UP000282184"/>
    </source>
</evidence>
<dbReference type="AlphaFoldDB" id="A0A3S0K2E1"/>
<organism evidence="2 3">
    <name type="scientific">Hymenobacter gummosus</name>
    <dbReference type="NCBI Taxonomy" id="1776032"/>
    <lineage>
        <taxon>Bacteria</taxon>
        <taxon>Pseudomonadati</taxon>
        <taxon>Bacteroidota</taxon>
        <taxon>Cytophagia</taxon>
        <taxon>Cytophagales</taxon>
        <taxon>Hymenobacteraceae</taxon>
        <taxon>Hymenobacter</taxon>
    </lineage>
</organism>
<accession>A0A3S0K2E1</accession>
<proteinExistence type="predicted"/>
<dbReference type="OrthoDB" id="825090at2"/>
<dbReference type="RefSeq" id="WP_126695290.1">
    <property type="nucleotide sequence ID" value="NZ_RXOF01000015.1"/>
</dbReference>
<dbReference type="Proteomes" id="UP000282184">
    <property type="component" value="Unassembled WGS sequence"/>
</dbReference>
<keyword evidence="3" id="KW-1185">Reference proteome</keyword>
<comment type="caution">
    <text evidence="2">The sequence shown here is derived from an EMBL/GenBank/DDBJ whole genome shotgun (WGS) entry which is preliminary data.</text>
</comment>
<dbReference type="PROSITE" id="PS51257">
    <property type="entry name" value="PROKAR_LIPOPROTEIN"/>
    <property type="match status" value="1"/>
</dbReference>
<protein>
    <recommendedName>
        <fullName evidence="4">DUF4369 domain-containing protein</fullName>
    </recommendedName>
</protein>
<dbReference type="EMBL" id="RXOF01000015">
    <property type="protein sequence ID" value="RTQ46545.1"/>
    <property type="molecule type" value="Genomic_DNA"/>
</dbReference>
<evidence type="ECO:0000256" key="1">
    <source>
        <dbReference type="SAM" id="SignalP"/>
    </source>
</evidence>
<evidence type="ECO:0000313" key="2">
    <source>
        <dbReference type="EMBL" id="RTQ46545.1"/>
    </source>
</evidence>
<sequence length="185" mass="21158">MRRCLPLLLLLTAAAVSLACSCVWFETEEALQDLFDESDVVLMGHAVRSLTPDLDRRPSKKYLGYNVLFRVTRVYKGQLRADSIFVLQQAEGNCARPFKRQDTVLVFGTAVRAVRRAPRSDDSHYDPGVQDSTRIYYSARRSRHHRLLRRLHARHFTLTTSQCVSFNPHNELIAAFIRAKASARP</sequence>
<gene>
    <name evidence="2" type="ORF">EJV47_21575</name>
</gene>
<keyword evidence="1" id="KW-0732">Signal</keyword>
<feature type="chain" id="PRO_5018563782" description="DUF4369 domain-containing protein" evidence="1">
    <location>
        <begin position="20"/>
        <end position="185"/>
    </location>
</feature>